<keyword evidence="3 6" id="KW-0812">Transmembrane</keyword>
<reference evidence="7 8" key="1">
    <citation type="submission" date="2019-06" db="EMBL/GenBank/DDBJ databases">
        <title>Sequencing the genomes of 1000 actinobacteria strains.</title>
        <authorList>
            <person name="Klenk H.-P."/>
        </authorList>
    </citation>
    <scope>NUCLEOTIDE SEQUENCE [LARGE SCALE GENOMIC DNA]</scope>
    <source>
        <strain evidence="7 8">DSM 45679</strain>
    </source>
</reference>
<keyword evidence="4 6" id="KW-1133">Transmembrane helix</keyword>
<dbReference type="PANTHER" id="PTHR30250:SF11">
    <property type="entry name" value="O-ANTIGEN TRANSPORTER-RELATED"/>
    <property type="match status" value="1"/>
</dbReference>
<dbReference type="InterPro" id="IPR050833">
    <property type="entry name" value="Poly_Biosynth_Transport"/>
</dbReference>
<feature type="transmembrane region" description="Helical" evidence="6">
    <location>
        <begin position="83"/>
        <end position="104"/>
    </location>
</feature>
<evidence type="ECO:0000313" key="7">
    <source>
        <dbReference type="EMBL" id="TQJ04378.1"/>
    </source>
</evidence>
<organism evidence="7 8">
    <name type="scientific">Amycolatopsis cihanbeyliensis</name>
    <dbReference type="NCBI Taxonomy" id="1128664"/>
    <lineage>
        <taxon>Bacteria</taxon>
        <taxon>Bacillati</taxon>
        <taxon>Actinomycetota</taxon>
        <taxon>Actinomycetes</taxon>
        <taxon>Pseudonocardiales</taxon>
        <taxon>Pseudonocardiaceae</taxon>
        <taxon>Amycolatopsis</taxon>
    </lineage>
</organism>
<evidence type="ECO:0000256" key="1">
    <source>
        <dbReference type="ARBA" id="ARBA00004651"/>
    </source>
</evidence>
<proteinExistence type="predicted"/>
<feature type="transmembrane region" description="Helical" evidence="6">
    <location>
        <begin position="363"/>
        <end position="381"/>
    </location>
</feature>
<feature type="transmembrane region" description="Helical" evidence="6">
    <location>
        <begin position="334"/>
        <end position="356"/>
    </location>
</feature>
<evidence type="ECO:0000256" key="5">
    <source>
        <dbReference type="ARBA" id="ARBA00023136"/>
    </source>
</evidence>
<dbReference type="OrthoDB" id="3684353at2"/>
<keyword evidence="5 6" id="KW-0472">Membrane</keyword>
<feature type="transmembrane region" description="Helical" evidence="6">
    <location>
        <begin position="174"/>
        <end position="194"/>
    </location>
</feature>
<feature type="transmembrane region" description="Helical" evidence="6">
    <location>
        <begin position="387"/>
        <end position="408"/>
    </location>
</feature>
<keyword evidence="2" id="KW-1003">Cell membrane</keyword>
<dbReference type="PANTHER" id="PTHR30250">
    <property type="entry name" value="PST FAMILY PREDICTED COLANIC ACID TRANSPORTER"/>
    <property type="match status" value="1"/>
</dbReference>
<name>A0A542DMQ8_AMYCI</name>
<dbReference type="GO" id="GO:0005886">
    <property type="term" value="C:plasma membrane"/>
    <property type="evidence" value="ECO:0007669"/>
    <property type="project" value="UniProtKB-SubCell"/>
</dbReference>
<feature type="transmembrane region" description="Helical" evidence="6">
    <location>
        <begin position="116"/>
        <end position="135"/>
    </location>
</feature>
<feature type="transmembrane region" description="Helical" evidence="6">
    <location>
        <begin position="147"/>
        <end position="168"/>
    </location>
</feature>
<evidence type="ECO:0000256" key="3">
    <source>
        <dbReference type="ARBA" id="ARBA00022692"/>
    </source>
</evidence>
<sequence length="421" mass="43634">MATATEGTRRSVGKVGVALIIGSLLGYALTVAVGRLLTPAEFAVFITFWGIVFGLGSALSPLEQEVSRLSAVAARDGGRAGRDALRSLAVGAAVVVLAALVLLIPAVNERVFEEHYGLAVVVLVAAVAFAVQFAVRGLLMGQEQVTPYSWLLIVEAGVRPLLVAAIALAGLTGMIPLALAVGAGSFAWVVFARRARGLVDGARPGEPWGPVSRRVLTLMLSAALTASVITGYPAMARLLAPEGDEDRMGALFAALTVARIPLLMFAAVQALAVPAVVKLSGSEEGVRRLRRLLALGTVGALALAAVGALVGLLVGPWLVSLFYGQDYQVDGPAVAGLVWSSVLLAMIQLLSAVLVARTQANRMLVTWAVIAVSSALVLSFWPGDTVLRAVLGLVIGPTVGLVVALVFVSQRTSVRDRSATR</sequence>
<feature type="transmembrane region" description="Helical" evidence="6">
    <location>
        <begin position="248"/>
        <end position="271"/>
    </location>
</feature>
<feature type="transmembrane region" description="Helical" evidence="6">
    <location>
        <begin position="292"/>
        <end position="314"/>
    </location>
</feature>
<dbReference type="RefSeq" id="WP_142000059.1">
    <property type="nucleotide sequence ID" value="NZ_VFML01000001.1"/>
</dbReference>
<gene>
    <name evidence="7" type="ORF">FB471_4167</name>
</gene>
<feature type="transmembrane region" description="Helical" evidence="6">
    <location>
        <begin position="42"/>
        <end position="62"/>
    </location>
</feature>
<comment type="caution">
    <text evidence="7">The sequence shown here is derived from an EMBL/GenBank/DDBJ whole genome shotgun (WGS) entry which is preliminary data.</text>
</comment>
<evidence type="ECO:0000256" key="2">
    <source>
        <dbReference type="ARBA" id="ARBA00022475"/>
    </source>
</evidence>
<feature type="transmembrane region" description="Helical" evidence="6">
    <location>
        <begin position="215"/>
        <end position="236"/>
    </location>
</feature>
<comment type="subcellular location">
    <subcellularLocation>
        <location evidence="1">Cell membrane</location>
        <topology evidence="1">Multi-pass membrane protein</topology>
    </subcellularLocation>
</comment>
<evidence type="ECO:0000313" key="8">
    <source>
        <dbReference type="Proteomes" id="UP000320876"/>
    </source>
</evidence>
<dbReference type="AlphaFoldDB" id="A0A542DMQ8"/>
<evidence type="ECO:0000256" key="6">
    <source>
        <dbReference type="SAM" id="Phobius"/>
    </source>
</evidence>
<dbReference type="Proteomes" id="UP000320876">
    <property type="component" value="Unassembled WGS sequence"/>
</dbReference>
<accession>A0A542DMQ8</accession>
<dbReference type="EMBL" id="VFML01000001">
    <property type="protein sequence ID" value="TQJ04378.1"/>
    <property type="molecule type" value="Genomic_DNA"/>
</dbReference>
<evidence type="ECO:0000256" key="4">
    <source>
        <dbReference type="ARBA" id="ARBA00022989"/>
    </source>
</evidence>
<protein>
    <submittedName>
        <fullName evidence="7">O-antigen/teichoic acid export membrane protein</fullName>
    </submittedName>
</protein>
<feature type="transmembrane region" description="Helical" evidence="6">
    <location>
        <begin position="12"/>
        <end position="36"/>
    </location>
</feature>
<keyword evidence="8" id="KW-1185">Reference proteome</keyword>